<dbReference type="AlphaFoldDB" id="U7TVC8"/>
<dbReference type="InterPro" id="IPR036291">
    <property type="entry name" value="NAD(P)-bd_dom_sf"/>
</dbReference>
<dbReference type="SUPFAM" id="SSF51735">
    <property type="entry name" value="NAD(P)-binding Rossmann-fold domains"/>
    <property type="match status" value="1"/>
</dbReference>
<accession>U7TVC8</accession>
<dbReference type="PRINTS" id="PR00080">
    <property type="entry name" value="SDRFAMILY"/>
</dbReference>
<evidence type="ECO:0000313" key="3">
    <source>
        <dbReference type="EMBL" id="ERT47857.1"/>
    </source>
</evidence>
<comment type="caution">
    <text evidence="3">The sequence shown here is derived from an EMBL/GenBank/DDBJ whole genome shotgun (WGS) entry which is preliminary data.</text>
</comment>
<dbReference type="PRINTS" id="PR00081">
    <property type="entry name" value="GDHRDH"/>
</dbReference>
<comment type="similarity">
    <text evidence="1">Belongs to the short-chain dehydrogenases/reductases (SDR) family.</text>
</comment>
<dbReference type="GO" id="GO:0016491">
    <property type="term" value="F:oxidoreductase activity"/>
    <property type="evidence" value="ECO:0007669"/>
    <property type="project" value="UniProtKB-KW"/>
</dbReference>
<sequence>MKSIIKRFFHKFCKKITKVEVSQIKYGNLLENKVILITGGTSGIGKALTKRCLEEGAKVIITGRKKETLKKIKEEFNSENLEILQWNISEIKMIEGKFKEVEDYFGEVDIIFNNAGIYTDKNYLEITEEEYNSIMDINTKSIFFTCQYFMKTLINQKRKGKIINTVSIRGQQGAYEPYGISKWGLWGLTRGLAKKGIENGIIINGIAPGITAPGIAGAEYRIDPKENAYYQNNGDNRVALSEEIAEIGIFLASNASNHIVGQVIVCDGGETLI</sequence>
<dbReference type="EMBL" id="AXNV01000009">
    <property type="protein sequence ID" value="ERT47857.1"/>
    <property type="molecule type" value="Genomic_DNA"/>
</dbReference>
<dbReference type="FunFam" id="3.40.50.720:FF:000084">
    <property type="entry name" value="Short-chain dehydrogenase reductase"/>
    <property type="match status" value="1"/>
</dbReference>
<keyword evidence="2" id="KW-0560">Oxidoreductase</keyword>
<dbReference type="PANTHER" id="PTHR43669:SF3">
    <property type="entry name" value="ALCOHOL DEHYDROGENASE, PUTATIVE (AFU_ORTHOLOGUE AFUA_3G03445)-RELATED"/>
    <property type="match status" value="1"/>
</dbReference>
<proteinExistence type="inferred from homology"/>
<evidence type="ECO:0000256" key="2">
    <source>
        <dbReference type="ARBA" id="ARBA00023002"/>
    </source>
</evidence>
<evidence type="ECO:0000256" key="1">
    <source>
        <dbReference type="ARBA" id="ARBA00006484"/>
    </source>
</evidence>
<dbReference type="InterPro" id="IPR002347">
    <property type="entry name" value="SDR_fam"/>
</dbReference>
<organism evidence="3">
    <name type="scientific">Fusobacterium nucleatum CTI-6</name>
    <dbReference type="NCBI Taxonomy" id="1316587"/>
    <lineage>
        <taxon>Bacteria</taxon>
        <taxon>Fusobacteriati</taxon>
        <taxon>Fusobacteriota</taxon>
        <taxon>Fusobacteriia</taxon>
        <taxon>Fusobacteriales</taxon>
        <taxon>Fusobacteriaceae</taxon>
        <taxon>Fusobacterium</taxon>
    </lineage>
</organism>
<reference evidence="3" key="1">
    <citation type="submission" date="2013-10" db="EMBL/GenBank/DDBJ databases">
        <title>The Genome Sequence of Fusobacterium nucleatum CTI-6.</title>
        <authorList>
            <consortium name="The Broad Institute Genomics Platform"/>
            <person name="Earl A."/>
            <person name="Ward D."/>
            <person name="Feldgarden M."/>
            <person name="Gevers D."/>
            <person name="Kostic A."/>
            <person name="Garrett W."/>
            <person name="Young S.K."/>
            <person name="Zeng Q."/>
            <person name="Gargeya S."/>
            <person name="Fitzgerald M."/>
            <person name="Abouelleil A."/>
            <person name="Alvarado L."/>
            <person name="Berlin A.M."/>
            <person name="Chapman S.B."/>
            <person name="Gainer-Dewar J."/>
            <person name="Goldberg J."/>
            <person name="Gnerre S."/>
            <person name="Griggs A."/>
            <person name="Gujja S."/>
            <person name="Hansen M."/>
            <person name="Howarth C."/>
            <person name="Imamovic A."/>
            <person name="Ireland A."/>
            <person name="Larimer J."/>
            <person name="McCowan C."/>
            <person name="Murphy C."/>
            <person name="Pearson M."/>
            <person name="Poon T.W."/>
            <person name="Priest M."/>
            <person name="Roberts A."/>
            <person name="Saif S."/>
            <person name="Shea T."/>
            <person name="Sykes S."/>
            <person name="Wortman J."/>
            <person name="Nusbaum C."/>
            <person name="Birren B."/>
        </authorList>
    </citation>
    <scope>NUCLEOTIDE SEQUENCE [LARGE SCALE GENOMIC DNA]</scope>
    <source>
        <strain evidence="3">CTI-6</strain>
    </source>
</reference>
<dbReference type="Gene3D" id="3.40.50.720">
    <property type="entry name" value="NAD(P)-binding Rossmann-like Domain"/>
    <property type="match status" value="1"/>
</dbReference>
<evidence type="ECO:0008006" key="4">
    <source>
        <dbReference type="Google" id="ProtNLM"/>
    </source>
</evidence>
<dbReference type="Pfam" id="PF13561">
    <property type="entry name" value="adh_short_C2"/>
    <property type="match status" value="1"/>
</dbReference>
<gene>
    <name evidence="3" type="ORF">HMPREF1767_01126</name>
</gene>
<name>U7TVC8_FUSNU</name>
<protein>
    <recommendedName>
        <fullName evidence="4">3-oxoacyl-[acyl-carrier protein] reductase</fullName>
    </recommendedName>
</protein>
<dbReference type="PANTHER" id="PTHR43669">
    <property type="entry name" value="5-KETO-D-GLUCONATE 5-REDUCTASE"/>
    <property type="match status" value="1"/>
</dbReference>
<dbReference type="CDD" id="cd05233">
    <property type="entry name" value="SDR_c"/>
    <property type="match status" value="1"/>
</dbReference>
<dbReference type="PATRIC" id="fig|1316587.3.peg.1121"/>